<comment type="caution">
    <text evidence="2">The sequence shown here is derived from an EMBL/GenBank/DDBJ whole genome shotgun (WGS) entry which is preliminary data.</text>
</comment>
<dbReference type="EMBL" id="BKAJ01000078">
    <property type="protein sequence ID" value="GEP57409.1"/>
    <property type="molecule type" value="Genomic_DNA"/>
</dbReference>
<evidence type="ECO:0000313" key="2">
    <source>
        <dbReference type="EMBL" id="GEP57409.1"/>
    </source>
</evidence>
<dbReference type="RefSeq" id="WP_147151779.1">
    <property type="nucleotide sequence ID" value="NZ_BKAJ01000078.1"/>
</dbReference>
<evidence type="ECO:0000313" key="3">
    <source>
        <dbReference type="Proteomes" id="UP000321058"/>
    </source>
</evidence>
<sequence length="207" mass="22794">MKRSLPDQERARREEADTRSSRPHVREILPTALLERVKEEARVAAWFAALGELLTEGDRGDATAYATALGLGPLRVVQAHDWPEAERVLKAPDWSLAWWDREEALRQRLLSEAEARYPERELWTALTELTTEVGEIVHGKAATAASRMGSAARASIHVAAGAAAQAAYQLVLARLAEDVASPFESKFRLFAAGRWPLGVVGSTLVLF</sequence>
<keyword evidence="3" id="KW-1185">Reference proteome</keyword>
<dbReference type="Proteomes" id="UP000321058">
    <property type="component" value="Unassembled WGS sequence"/>
</dbReference>
<reference evidence="2 3" key="1">
    <citation type="submission" date="2019-07" db="EMBL/GenBank/DDBJ databases">
        <title>Whole genome shotgun sequence of Reyranella soli NBRC 108950.</title>
        <authorList>
            <person name="Hosoyama A."/>
            <person name="Uohara A."/>
            <person name="Ohji S."/>
            <person name="Ichikawa N."/>
        </authorList>
    </citation>
    <scope>NUCLEOTIDE SEQUENCE [LARGE SCALE GENOMIC DNA]</scope>
    <source>
        <strain evidence="2 3">NBRC 108950</strain>
    </source>
</reference>
<organism evidence="2 3">
    <name type="scientific">Reyranella soli</name>
    <dbReference type="NCBI Taxonomy" id="1230389"/>
    <lineage>
        <taxon>Bacteria</taxon>
        <taxon>Pseudomonadati</taxon>
        <taxon>Pseudomonadota</taxon>
        <taxon>Alphaproteobacteria</taxon>
        <taxon>Hyphomicrobiales</taxon>
        <taxon>Reyranellaceae</taxon>
        <taxon>Reyranella</taxon>
    </lineage>
</organism>
<dbReference type="OrthoDB" id="8448172at2"/>
<proteinExistence type="predicted"/>
<accession>A0A512NEN9</accession>
<dbReference type="AlphaFoldDB" id="A0A512NEN9"/>
<gene>
    <name evidence="2" type="ORF">RSO01_45750</name>
</gene>
<feature type="region of interest" description="Disordered" evidence="1">
    <location>
        <begin position="1"/>
        <end position="23"/>
    </location>
</feature>
<evidence type="ECO:0000256" key="1">
    <source>
        <dbReference type="SAM" id="MobiDB-lite"/>
    </source>
</evidence>
<name>A0A512NEN9_9HYPH</name>
<protein>
    <submittedName>
        <fullName evidence="2">Uncharacterized protein</fullName>
    </submittedName>
</protein>